<evidence type="ECO:0000313" key="2">
    <source>
        <dbReference type="Proteomes" id="UP001158067"/>
    </source>
</evidence>
<gene>
    <name evidence="1" type="ORF">SAMN06265222_12286</name>
</gene>
<sequence length="139" mass="16191">MKSPLYYISSAGHGKMTEDNVLRFLTMLSEELLPAFDELGDWWQCESTGFSRVELSRDPCRSNTIYIGNLESDLEHRLQGHAKRLLRKVCSLADQCAVDLLLHVEESPTFDCQILVDWYRREGFTGDRHEMIWHHNTCE</sequence>
<comment type="caution">
    <text evidence="1">The sequence shown here is derived from an EMBL/GenBank/DDBJ whole genome shotgun (WGS) entry which is preliminary data.</text>
</comment>
<dbReference type="InterPro" id="IPR016181">
    <property type="entry name" value="Acyl_CoA_acyltransferase"/>
</dbReference>
<keyword evidence="2" id="KW-1185">Reference proteome</keyword>
<proteinExistence type="predicted"/>
<dbReference type="EMBL" id="FXUG01000022">
    <property type="protein sequence ID" value="SMP77072.1"/>
    <property type="molecule type" value="Genomic_DNA"/>
</dbReference>
<dbReference type="SUPFAM" id="SSF55729">
    <property type="entry name" value="Acyl-CoA N-acyltransferases (Nat)"/>
    <property type="match status" value="1"/>
</dbReference>
<evidence type="ECO:0000313" key="1">
    <source>
        <dbReference type="EMBL" id="SMP77072.1"/>
    </source>
</evidence>
<accession>A0ABY1QPE7</accession>
<dbReference type="Gene3D" id="3.40.630.30">
    <property type="match status" value="1"/>
</dbReference>
<reference evidence="1 2" key="1">
    <citation type="submission" date="2017-05" db="EMBL/GenBank/DDBJ databases">
        <authorList>
            <person name="Varghese N."/>
            <person name="Submissions S."/>
        </authorList>
    </citation>
    <scope>NUCLEOTIDE SEQUENCE [LARGE SCALE GENOMIC DNA]</scope>
    <source>
        <strain evidence="1 2">DSM 25457</strain>
    </source>
</reference>
<dbReference type="Proteomes" id="UP001158067">
    <property type="component" value="Unassembled WGS sequence"/>
</dbReference>
<name>A0ABY1QPE7_9BACT</name>
<organism evidence="1 2">
    <name type="scientific">Neorhodopirellula lusitana</name>
    <dbReference type="NCBI Taxonomy" id="445327"/>
    <lineage>
        <taxon>Bacteria</taxon>
        <taxon>Pseudomonadati</taxon>
        <taxon>Planctomycetota</taxon>
        <taxon>Planctomycetia</taxon>
        <taxon>Pirellulales</taxon>
        <taxon>Pirellulaceae</taxon>
        <taxon>Neorhodopirellula</taxon>
    </lineage>
</organism>
<evidence type="ECO:0008006" key="3">
    <source>
        <dbReference type="Google" id="ProtNLM"/>
    </source>
</evidence>
<protein>
    <recommendedName>
        <fullName evidence="3">N-acetyltransferase domain-containing protein</fullName>
    </recommendedName>
</protein>